<evidence type="ECO:0000259" key="11">
    <source>
        <dbReference type="Pfam" id="PF19282"/>
    </source>
</evidence>
<evidence type="ECO:0000256" key="3">
    <source>
        <dbReference type="ARBA" id="ARBA00018928"/>
    </source>
</evidence>
<keyword evidence="5 9" id="KW-0963">Cytoplasm</keyword>
<evidence type="ECO:0000256" key="2">
    <source>
        <dbReference type="ARBA" id="ARBA00009466"/>
    </source>
</evidence>
<evidence type="ECO:0000256" key="7">
    <source>
        <dbReference type="ARBA" id="ARBA00022884"/>
    </source>
</evidence>
<dbReference type="InterPro" id="IPR045546">
    <property type="entry name" value="Exportin-T_C"/>
</dbReference>
<dbReference type="InterPro" id="IPR013598">
    <property type="entry name" value="Exportin-1/Importin-b-like"/>
</dbReference>
<keyword evidence="7 9" id="KW-0694">RNA-binding</keyword>
<dbReference type="PANTHER" id="PTHR15952">
    <property type="entry name" value="EXPORTIN-T/LOS1"/>
    <property type="match status" value="1"/>
</dbReference>
<keyword evidence="8 9" id="KW-0539">Nucleus</keyword>
<feature type="domain" description="Exportin-T C-terminal" evidence="11">
    <location>
        <begin position="338"/>
        <end position="543"/>
    </location>
</feature>
<comment type="similarity">
    <text evidence="2 9">Belongs to the exportin family.</text>
</comment>
<dbReference type="Gene3D" id="1.25.10.10">
    <property type="entry name" value="Leucine-rich Repeat Variant"/>
    <property type="match status" value="1"/>
</dbReference>
<dbReference type="PROSITE" id="PS00018">
    <property type="entry name" value="EF_HAND_1"/>
    <property type="match status" value="1"/>
</dbReference>
<dbReference type="Pfam" id="PF08389">
    <property type="entry name" value="Xpo1"/>
    <property type="match status" value="1"/>
</dbReference>
<evidence type="ECO:0000256" key="5">
    <source>
        <dbReference type="ARBA" id="ARBA00022490"/>
    </source>
</evidence>
<organism evidence="12 13">
    <name type="scientific">[Candida] anglica</name>
    <dbReference type="NCBI Taxonomy" id="148631"/>
    <lineage>
        <taxon>Eukaryota</taxon>
        <taxon>Fungi</taxon>
        <taxon>Dikarya</taxon>
        <taxon>Ascomycota</taxon>
        <taxon>Saccharomycotina</taxon>
        <taxon>Pichiomycetes</taxon>
        <taxon>Debaryomycetaceae</taxon>
        <taxon>Kurtzmaniella</taxon>
    </lineage>
</organism>
<evidence type="ECO:0000313" key="12">
    <source>
        <dbReference type="EMBL" id="CAK7900143.1"/>
    </source>
</evidence>
<dbReference type="SUPFAM" id="SSF48371">
    <property type="entry name" value="ARM repeat"/>
    <property type="match status" value="1"/>
</dbReference>
<dbReference type="InterPro" id="IPR011989">
    <property type="entry name" value="ARM-like"/>
</dbReference>
<comment type="subcellular location">
    <subcellularLocation>
        <location evidence="1 9">Cytoplasm</location>
    </subcellularLocation>
    <subcellularLocation>
        <location evidence="9">Nucleus</location>
    </subcellularLocation>
    <text evidence="9">Shuttles between the nucleus and the cytoplasm.</text>
</comment>
<dbReference type="PANTHER" id="PTHR15952:SF11">
    <property type="entry name" value="EXPORTIN-T"/>
    <property type="match status" value="1"/>
</dbReference>
<evidence type="ECO:0000256" key="6">
    <source>
        <dbReference type="ARBA" id="ARBA00022555"/>
    </source>
</evidence>
<evidence type="ECO:0000256" key="8">
    <source>
        <dbReference type="ARBA" id="ARBA00023242"/>
    </source>
</evidence>
<gene>
    <name evidence="12" type="primary">LOS1</name>
    <name evidence="12" type="ORF">CAAN4_C05952</name>
</gene>
<accession>A0ABP0EDD0</accession>
<protein>
    <recommendedName>
        <fullName evidence="3 9">Exportin-T</fullName>
    </recommendedName>
    <alternativeName>
        <fullName evidence="9">Exportin(tRNA)</fullName>
    </alternativeName>
    <alternativeName>
        <fullName evidence="9">tRNA exportin</fullName>
    </alternativeName>
</protein>
<dbReference type="InterPro" id="IPR018247">
    <property type="entry name" value="EF_Hand_1_Ca_BS"/>
</dbReference>
<evidence type="ECO:0000256" key="4">
    <source>
        <dbReference type="ARBA" id="ARBA00022448"/>
    </source>
</evidence>
<sequence>MDQQILQAVEIALSGNADPQLKQQAFEFVEQIKSTAEGYRSCVDILSKQGHDLNDQFKFFIFQVIEENVGRIGAADELYQLTETLFKFVREDIERQDSTTSSTLPPAFVKNKLAGLLATVFCHVYLEIRPQFLKELWALVEKSGSQSAADYYLRTLLAIHSEIGDKFISRSREGQDRNVLLKDKIRVEDMGSLVQSWKGILERGGVTNTTNKSLTNDILNHTLRVIGQYIEWMEISLFVDHPFINTIFQYLSKSDQRTETCSTLIEIISKKMKPSNKLELISLLNLTNVINSVTSSDDQANNDLEFSENVAKLLNQVGLELLIVLESEAKSSTANTDIAANANAQILALWPFIFSFLSHEYDDVSQQVFPFISQYLLACKRFPGLVQVELLSTLLNKIILKMKWDDDADGLVDSDDFDDDHEQFMDIRSKLKVFQDTIAVLNPELYLERVPLVINDSLFNNNGSPAWQTLELGLLELSIFADSLRNNLINVPKNQIASSDAYRVFQSFLVKLINSDFIISFDHPMIQSGFFELVVRHYSFLSNYKGEGDKSNNGGSTEQSNSSNAHTPSQLTLRILEIFSSPLGLFNSVEKVRLRCWYLFFRFAKLTRPTLTNHGFLEQLLTKVQPLLAIKAVLPAKDEDDDVVEGGNFNNQMNLFEAIGLIVSLSVADTSSKATMVDMVFEPLFRDLERCVGANNTTVDPVQLQLIQLQAHHSLMAIGTFARGYDCEPSSVKYQPEVIAKINNAAQVVLITLETFAKSELIRDSSRFAFARFIPILGSALTNHLSKLVSLILGAPSLKYSELTDFLGFIGQIVHNFQKDDTIYQLLNDLVSPLFDKTFALLKYNGENNEFDAIPDMVRDKNSLKKAYMNLLSTIILNHQASLFITETNKPKFPVVVESLFENAYDLTDPTVSRLAVIQLVNFVLVFGGAGGKISDPLDKMGVALPAVEGVDSYLMNKSVQLSFELPFQRQEFDIKDAQFRIIAQEIATLLKTYHKTKGDEFLGFLSTYLTNMGLSQDHMNGFGTALVKSDQREFKKFFIEFITELKGK</sequence>
<evidence type="ECO:0000256" key="1">
    <source>
        <dbReference type="ARBA" id="ARBA00004496"/>
    </source>
</evidence>
<dbReference type="EMBL" id="OZ004255">
    <property type="protein sequence ID" value="CAK7900143.1"/>
    <property type="molecule type" value="Genomic_DNA"/>
</dbReference>
<dbReference type="InterPro" id="IPR040017">
    <property type="entry name" value="XPOT"/>
</dbReference>
<keyword evidence="4 9" id="KW-0813">Transport</keyword>
<keyword evidence="13" id="KW-1185">Reference proteome</keyword>
<evidence type="ECO:0000259" key="10">
    <source>
        <dbReference type="Pfam" id="PF08389"/>
    </source>
</evidence>
<dbReference type="Proteomes" id="UP001497600">
    <property type="component" value="Chromosome C"/>
</dbReference>
<feature type="domain" description="Exportin-T C-terminal" evidence="11">
    <location>
        <begin position="572"/>
        <end position="1046"/>
    </location>
</feature>
<dbReference type="Pfam" id="PF19282">
    <property type="entry name" value="Exportin-T"/>
    <property type="match status" value="2"/>
</dbReference>
<dbReference type="InterPro" id="IPR016024">
    <property type="entry name" value="ARM-type_fold"/>
</dbReference>
<feature type="domain" description="Exportin-1/Importin-beta-like" evidence="10">
    <location>
        <begin position="106"/>
        <end position="264"/>
    </location>
</feature>
<evidence type="ECO:0000256" key="9">
    <source>
        <dbReference type="RuleBase" id="RU366037"/>
    </source>
</evidence>
<reference evidence="12 13" key="1">
    <citation type="submission" date="2024-01" db="EMBL/GenBank/DDBJ databases">
        <authorList>
            <consortium name="Genoscope - CEA"/>
            <person name="William W."/>
        </authorList>
    </citation>
    <scope>NUCLEOTIDE SEQUENCE [LARGE SCALE GENOMIC DNA]</scope>
    <source>
        <strain evidence="12 13">29B2s-10</strain>
    </source>
</reference>
<comment type="function">
    <text evidence="9">tRNA nucleus export receptor which facilitates tRNA translocation across the nuclear pore complex.</text>
</comment>
<evidence type="ECO:0000313" key="13">
    <source>
        <dbReference type="Proteomes" id="UP001497600"/>
    </source>
</evidence>
<proteinExistence type="inferred from homology"/>
<name>A0ABP0EDD0_9ASCO</name>
<keyword evidence="6 9" id="KW-0820">tRNA-binding</keyword>